<dbReference type="Gene3D" id="2.40.480.10">
    <property type="entry name" value="Allene oxide cyclase-like"/>
    <property type="match status" value="1"/>
</dbReference>
<comment type="subunit">
    <text evidence="2 4">Homodimer.</text>
</comment>
<dbReference type="Proteomes" id="UP000327157">
    <property type="component" value="Chromosome 16"/>
</dbReference>
<comment type="similarity">
    <text evidence="1 4">Belongs to the plant dirigent protein family.</text>
</comment>
<comment type="caution">
    <text evidence="5">The sequence shown here is derived from an EMBL/GenBank/DDBJ whole genome shotgun (WGS) entry which is preliminary data.</text>
</comment>
<comment type="function">
    <text evidence="4">Dirigent proteins impart stereoselectivity on the phenoxy radical-coupling reaction, yielding optically active lignans from two molecules of coniferyl alcohol in the biosynthesis of lignans, flavonolignans, and alkaloids and thus plays a central role in plant secondary metabolism.</text>
</comment>
<name>A0A5N5HCQ8_9ROSA</name>
<proteinExistence type="inferred from homology"/>
<dbReference type="Pfam" id="PF03018">
    <property type="entry name" value="Dirigent"/>
    <property type="match status" value="1"/>
</dbReference>
<gene>
    <name evidence="5" type="ORF">D8674_017449</name>
</gene>
<reference evidence="6" key="2">
    <citation type="submission" date="2019-10" db="EMBL/GenBank/DDBJ databases">
        <title>A de novo genome assembly of a pear dwarfing rootstock.</title>
        <authorList>
            <person name="Wang F."/>
            <person name="Wang J."/>
            <person name="Li S."/>
            <person name="Zhang Y."/>
            <person name="Fang M."/>
            <person name="Ma L."/>
            <person name="Zhao Y."/>
            <person name="Jiang S."/>
        </authorList>
    </citation>
    <scope>NUCLEOTIDE SEQUENCE [LARGE SCALE GENOMIC DNA]</scope>
</reference>
<dbReference type="AlphaFoldDB" id="A0A5N5HCQ8"/>
<reference evidence="5 6" key="1">
    <citation type="submission" date="2019-09" db="EMBL/GenBank/DDBJ databases">
        <authorList>
            <person name="Ou C."/>
        </authorList>
    </citation>
    <scope>NUCLEOTIDE SEQUENCE [LARGE SCALE GENOMIC DNA]</scope>
    <source>
        <strain evidence="5">S2</strain>
        <tissue evidence="5">Leaf</tissue>
    </source>
</reference>
<evidence type="ECO:0000313" key="6">
    <source>
        <dbReference type="Proteomes" id="UP000327157"/>
    </source>
</evidence>
<dbReference type="OrthoDB" id="1921494at2759"/>
<dbReference type="GO" id="GO:0009699">
    <property type="term" value="P:phenylpropanoid biosynthetic process"/>
    <property type="evidence" value="ECO:0007669"/>
    <property type="project" value="UniProtKB-ARBA"/>
</dbReference>
<evidence type="ECO:0000256" key="1">
    <source>
        <dbReference type="ARBA" id="ARBA00010746"/>
    </source>
</evidence>
<accession>A0A5N5HCQ8</accession>
<evidence type="ECO:0000256" key="4">
    <source>
        <dbReference type="RuleBase" id="RU363099"/>
    </source>
</evidence>
<organism evidence="5 6">
    <name type="scientific">Pyrus ussuriensis x Pyrus communis</name>
    <dbReference type="NCBI Taxonomy" id="2448454"/>
    <lineage>
        <taxon>Eukaryota</taxon>
        <taxon>Viridiplantae</taxon>
        <taxon>Streptophyta</taxon>
        <taxon>Embryophyta</taxon>
        <taxon>Tracheophyta</taxon>
        <taxon>Spermatophyta</taxon>
        <taxon>Magnoliopsida</taxon>
        <taxon>eudicotyledons</taxon>
        <taxon>Gunneridae</taxon>
        <taxon>Pentapetalae</taxon>
        <taxon>rosids</taxon>
        <taxon>fabids</taxon>
        <taxon>Rosales</taxon>
        <taxon>Rosaceae</taxon>
        <taxon>Amygdaloideae</taxon>
        <taxon>Maleae</taxon>
        <taxon>Pyrus</taxon>
    </lineage>
</organism>
<keyword evidence="3 4" id="KW-0964">Secreted</keyword>
<dbReference type="InterPro" id="IPR044859">
    <property type="entry name" value="Allene_oxi_cyc_Dirigent"/>
</dbReference>
<evidence type="ECO:0000256" key="2">
    <source>
        <dbReference type="ARBA" id="ARBA00011738"/>
    </source>
</evidence>
<keyword evidence="4" id="KW-0052">Apoplast</keyword>
<dbReference type="PANTHER" id="PTHR46215">
    <property type="entry name" value="DIRIGENT PROTEIN 24-RELATED"/>
    <property type="match status" value="1"/>
</dbReference>
<protein>
    <recommendedName>
        <fullName evidence="4">Dirigent protein</fullName>
    </recommendedName>
</protein>
<evidence type="ECO:0000256" key="3">
    <source>
        <dbReference type="ARBA" id="ARBA00022525"/>
    </source>
</evidence>
<dbReference type="InterPro" id="IPR004265">
    <property type="entry name" value="Dirigent"/>
</dbReference>
<dbReference type="PANTHER" id="PTHR46215:SF29">
    <property type="entry name" value="DIRIGENT PROTEIN"/>
    <property type="match status" value="1"/>
</dbReference>
<evidence type="ECO:0000313" key="5">
    <source>
        <dbReference type="EMBL" id="KAB2625789.1"/>
    </source>
</evidence>
<reference evidence="5 6" key="3">
    <citation type="submission" date="2019-11" db="EMBL/GenBank/DDBJ databases">
        <title>A de novo genome assembly of a pear dwarfing rootstock.</title>
        <authorList>
            <person name="Wang F."/>
            <person name="Wang J."/>
            <person name="Li S."/>
            <person name="Zhang Y."/>
            <person name="Fang M."/>
            <person name="Ma L."/>
            <person name="Zhao Y."/>
            <person name="Jiang S."/>
        </authorList>
    </citation>
    <scope>NUCLEOTIDE SEQUENCE [LARGE SCALE GENOMIC DNA]</scope>
    <source>
        <strain evidence="5">S2</strain>
        <tissue evidence="5">Leaf</tissue>
    </source>
</reference>
<comment type="subcellular location">
    <subcellularLocation>
        <location evidence="4">Secreted</location>
        <location evidence="4">Extracellular space</location>
        <location evidence="4">Apoplast</location>
    </subcellularLocation>
</comment>
<dbReference type="EMBL" id="SMOL01000160">
    <property type="protein sequence ID" value="KAB2625789.1"/>
    <property type="molecule type" value="Genomic_DNA"/>
</dbReference>
<keyword evidence="6" id="KW-1185">Reference proteome</keyword>
<sequence>MARPIIGLLGNIYISQVPFAKPIGFLPQNGGVAIPNANSAIPTVNGANGLPLGTDLSGTSFTGDPNDGLGLGFGTVTIIDDILTSSPELGSQTIGKAQGFYMASSEMDQSQLSVTGGTGKFKNANGIAELKRQISPGQRATDGA</sequence>
<dbReference type="GO" id="GO:0048046">
    <property type="term" value="C:apoplast"/>
    <property type="evidence" value="ECO:0007669"/>
    <property type="project" value="UniProtKB-SubCell"/>
</dbReference>